<reference evidence="2" key="1">
    <citation type="journal article" date="2013" name="Mol. Plant Microbe Interact.">
        <title>Global aspects of pacC regulation of pathogenicity genes in Colletotrichum gloeosporioides as revealed by transcriptome analysis.</title>
        <authorList>
            <person name="Alkan N."/>
            <person name="Meng X."/>
            <person name="Friedlander G."/>
            <person name="Reuveni E."/>
            <person name="Sukno S."/>
            <person name="Sherman A."/>
            <person name="Thon M."/>
            <person name="Fluhr R."/>
            <person name="Prusky D."/>
        </authorList>
    </citation>
    <scope>NUCLEOTIDE SEQUENCE [LARGE SCALE GENOMIC DNA]</scope>
    <source>
        <strain evidence="2">Cg-14</strain>
    </source>
</reference>
<proteinExistence type="predicted"/>
<name>T0LDP7_COLGC</name>
<gene>
    <name evidence="1" type="ORF">CGLO_10729</name>
</gene>
<dbReference type="Proteomes" id="UP000015530">
    <property type="component" value="Unassembled WGS sequence"/>
</dbReference>
<evidence type="ECO:0000313" key="2">
    <source>
        <dbReference type="Proteomes" id="UP000015530"/>
    </source>
</evidence>
<accession>T0LDP7</accession>
<comment type="caution">
    <text evidence="1">The sequence shown here is derived from an EMBL/GenBank/DDBJ whole genome shotgun (WGS) entry which is preliminary data.</text>
</comment>
<dbReference type="HOGENOM" id="CLU_3425083_0_0_1"/>
<sequence>MEENQEVLTYYSLLEGKTRLPL</sequence>
<dbReference type="AlphaFoldDB" id="T0LDP7"/>
<protein>
    <submittedName>
        <fullName evidence="1">Uncharacterized protein</fullName>
    </submittedName>
</protein>
<evidence type="ECO:0000313" key="1">
    <source>
        <dbReference type="EMBL" id="EQB49891.1"/>
    </source>
</evidence>
<dbReference type="EMBL" id="AMYD01002202">
    <property type="protein sequence ID" value="EQB49891.1"/>
    <property type="molecule type" value="Genomic_DNA"/>
</dbReference>
<organism evidence="1 2">
    <name type="scientific">Colletotrichum gloeosporioides (strain Cg-14)</name>
    <name type="common">Anthracnose fungus</name>
    <name type="synonym">Glomerella cingulata</name>
    <dbReference type="NCBI Taxonomy" id="1237896"/>
    <lineage>
        <taxon>Eukaryota</taxon>
        <taxon>Fungi</taxon>
        <taxon>Dikarya</taxon>
        <taxon>Ascomycota</taxon>
        <taxon>Pezizomycotina</taxon>
        <taxon>Sordariomycetes</taxon>
        <taxon>Hypocreomycetidae</taxon>
        <taxon>Glomerellales</taxon>
        <taxon>Glomerellaceae</taxon>
        <taxon>Colletotrichum</taxon>
        <taxon>Colletotrichum gloeosporioides species complex</taxon>
    </lineage>
</organism>